<comment type="caution">
    <text evidence="1">The sequence shown here is derived from an EMBL/GenBank/DDBJ whole genome shotgun (WGS) entry which is preliminary data.</text>
</comment>
<sequence length="115" mass="12789">MDNEGAISLVGNLVFHSRTKYFEIDLHFIREKMATQGISVRHIPALDQVVDLFTKPISSQPFTRTNIKSKRVPASIGLYGTKPCNGMQPHAPMTAQHRTRIANPYCYVSSSSVLG</sequence>
<name>A0A5A7PGY1_STRAF</name>
<keyword evidence="2" id="KW-1185">Reference proteome</keyword>
<organism evidence="1 2">
    <name type="scientific">Striga asiatica</name>
    <name type="common">Asiatic witchweed</name>
    <name type="synonym">Buchnera asiatica</name>
    <dbReference type="NCBI Taxonomy" id="4170"/>
    <lineage>
        <taxon>Eukaryota</taxon>
        <taxon>Viridiplantae</taxon>
        <taxon>Streptophyta</taxon>
        <taxon>Embryophyta</taxon>
        <taxon>Tracheophyta</taxon>
        <taxon>Spermatophyta</taxon>
        <taxon>Magnoliopsida</taxon>
        <taxon>eudicotyledons</taxon>
        <taxon>Gunneridae</taxon>
        <taxon>Pentapetalae</taxon>
        <taxon>asterids</taxon>
        <taxon>lamiids</taxon>
        <taxon>Lamiales</taxon>
        <taxon>Orobanchaceae</taxon>
        <taxon>Buchnereae</taxon>
        <taxon>Striga</taxon>
    </lineage>
</organism>
<proteinExistence type="predicted"/>
<dbReference type="CDD" id="cd09272">
    <property type="entry name" value="RNase_HI_RT_Ty1"/>
    <property type="match status" value="1"/>
</dbReference>
<gene>
    <name evidence="1" type="ORF">STAS_08177</name>
</gene>
<evidence type="ECO:0000313" key="1">
    <source>
        <dbReference type="EMBL" id="GER32133.1"/>
    </source>
</evidence>
<dbReference type="AlphaFoldDB" id="A0A5A7PGY1"/>
<evidence type="ECO:0000313" key="2">
    <source>
        <dbReference type="Proteomes" id="UP000325081"/>
    </source>
</evidence>
<dbReference type="Proteomes" id="UP000325081">
    <property type="component" value="Unassembled WGS sequence"/>
</dbReference>
<reference evidence="2" key="1">
    <citation type="journal article" date="2019" name="Curr. Biol.">
        <title>Genome Sequence of Striga asiatica Provides Insight into the Evolution of Plant Parasitism.</title>
        <authorList>
            <person name="Yoshida S."/>
            <person name="Kim S."/>
            <person name="Wafula E.K."/>
            <person name="Tanskanen J."/>
            <person name="Kim Y.M."/>
            <person name="Honaas L."/>
            <person name="Yang Z."/>
            <person name="Spallek T."/>
            <person name="Conn C.E."/>
            <person name="Ichihashi Y."/>
            <person name="Cheong K."/>
            <person name="Cui S."/>
            <person name="Der J.P."/>
            <person name="Gundlach H."/>
            <person name="Jiao Y."/>
            <person name="Hori C."/>
            <person name="Ishida J.K."/>
            <person name="Kasahara H."/>
            <person name="Kiba T."/>
            <person name="Kim M.S."/>
            <person name="Koo N."/>
            <person name="Laohavisit A."/>
            <person name="Lee Y.H."/>
            <person name="Lumba S."/>
            <person name="McCourt P."/>
            <person name="Mortimer J.C."/>
            <person name="Mutuku J.M."/>
            <person name="Nomura T."/>
            <person name="Sasaki-Sekimoto Y."/>
            <person name="Seto Y."/>
            <person name="Wang Y."/>
            <person name="Wakatake T."/>
            <person name="Sakakibara H."/>
            <person name="Demura T."/>
            <person name="Yamaguchi S."/>
            <person name="Yoneyama K."/>
            <person name="Manabe R.I."/>
            <person name="Nelson D.C."/>
            <person name="Schulman A.H."/>
            <person name="Timko M.P."/>
            <person name="dePamphilis C.W."/>
            <person name="Choi D."/>
            <person name="Shirasu K."/>
        </authorList>
    </citation>
    <scope>NUCLEOTIDE SEQUENCE [LARGE SCALE GENOMIC DNA]</scope>
    <source>
        <strain evidence="2">cv. UVA1</strain>
    </source>
</reference>
<accession>A0A5A7PGY1</accession>
<dbReference type="OrthoDB" id="1935999at2759"/>
<protein>
    <submittedName>
        <fullName evidence="1">TIR-NBS-LRR type disease resistance protein</fullName>
    </submittedName>
</protein>
<dbReference type="EMBL" id="BKCP01004550">
    <property type="protein sequence ID" value="GER32133.1"/>
    <property type="molecule type" value="Genomic_DNA"/>
</dbReference>